<dbReference type="InterPro" id="IPR016024">
    <property type="entry name" value="ARM-type_fold"/>
</dbReference>
<dbReference type="EMBL" id="CP012672">
    <property type="protein sequence ID" value="AUX38373.1"/>
    <property type="molecule type" value="Genomic_DNA"/>
</dbReference>
<dbReference type="Pfam" id="PF13646">
    <property type="entry name" value="HEAT_2"/>
    <property type="match status" value="1"/>
</dbReference>
<keyword evidence="2" id="KW-0812">Transmembrane</keyword>
<dbReference type="PANTHER" id="PTHR12697">
    <property type="entry name" value="PBS LYASE HEAT-LIKE PROTEIN"/>
    <property type="match status" value="1"/>
</dbReference>
<feature type="compositionally biased region" description="Low complexity" evidence="1">
    <location>
        <begin position="42"/>
        <end position="55"/>
    </location>
</feature>
<keyword evidence="2" id="KW-0472">Membrane</keyword>
<dbReference type="InterPro" id="IPR011989">
    <property type="entry name" value="ARM-like"/>
</dbReference>
<proteinExistence type="predicted"/>
<dbReference type="SUPFAM" id="SSF48371">
    <property type="entry name" value="ARM repeat"/>
    <property type="match status" value="2"/>
</dbReference>
<reference evidence="3 4" key="1">
    <citation type="submission" date="2015-09" db="EMBL/GenBank/DDBJ databases">
        <title>Sorangium comparison.</title>
        <authorList>
            <person name="Zaburannyi N."/>
            <person name="Bunk B."/>
            <person name="Overmann J."/>
            <person name="Mueller R."/>
        </authorList>
    </citation>
    <scope>NUCLEOTIDE SEQUENCE [LARGE SCALE GENOMIC DNA]</scope>
    <source>
        <strain evidence="3 4">So ce836</strain>
    </source>
</reference>
<sequence>MGVGAQRGSPRAATAVRVTSSPARWRNHAGSSESFTRKSRGAPRAAPAARAPPAKRAAKWPPDDNDLPGAPPAPAGGGFADDGNFKRGRFSPVSIVVGLLLALGAAGAIWFGVKQDSQKMTVDAISKEKKNIFVLPKKDQLPLWRKWAASNAEPSLQQEALMQLAWAGDPEGVTHATTALSLQDHRVKGVAAQVLAYYGSPKADGAKPALLEALKVADESDRPQLVWALVELKEPAAFKDAMDQYRKGFLSKVERLGGGIAFDPEKLAGLVPLDELAKLASDESASVRQLVATVLSRNAEPKWTSTLITLVKDKDVEVAREAANGLGRIGDETARAPLLEALTNADKENRQRFLEALRDGIGGEGLVLALDSVKSDPEETTWFQTKQIMEMLRELADPRAADPLVKWIEAKKPPLHWQGEAGTRLAEIGDIRGAKYIGERMLADPLKLYKLEKFWEADEGGHLSRTDLPRVVGARMLADLAVIHADKAAELKAAAESPVILWLKDRPQPHANGLRFLATIRSEKILKDMRDWAFPTDPLPKEGQLPPFPAAFETAQSALRYIGRMKDEPSFPRLLEQFKRKKDPKMDITQDGLQGAGLAMLGMALRAVAYGSAQGLAEWGDPRAVEPLTKLIEDETWHEEARQAACEALAWCADDKTMVEVAKKAKDFASKKEPRKQLIGACYASALALRPVPGAAGELVPLLTADVEPGVRMAIARAIGIGGFDEAAQGQLFEKLKDVEVRNAAALSLILGGTSDTAARTVAMYADFDKGALDDLKDHYYRAFGYWSDEDFKRGNLYRYVANAEAITRVKVADAPQEWARQRLQAQFDNLKYDNGPHSETRVVLRYRLYQAAKSGDGEQKKGAIDTLKFMKEKGALMALRHEPGDTGALAKRAFHELMNPKATVAEDLSALAPAKAGGADVQ</sequence>
<dbReference type="InterPro" id="IPR004155">
    <property type="entry name" value="PBS_lyase_HEAT"/>
</dbReference>
<dbReference type="GO" id="GO:0016491">
    <property type="term" value="F:oxidoreductase activity"/>
    <property type="evidence" value="ECO:0007669"/>
    <property type="project" value="TreeGrafter"/>
</dbReference>
<accession>A0A4P2R8B5</accession>
<evidence type="ECO:0000256" key="1">
    <source>
        <dbReference type="SAM" id="MobiDB-lite"/>
    </source>
</evidence>
<dbReference type="AlphaFoldDB" id="A0A4P2R8B5"/>
<evidence type="ECO:0000313" key="4">
    <source>
        <dbReference type="Proteomes" id="UP000295497"/>
    </source>
</evidence>
<feature type="region of interest" description="Disordered" evidence="1">
    <location>
        <begin position="1"/>
        <end position="80"/>
    </location>
</feature>
<dbReference type="PANTHER" id="PTHR12697:SF5">
    <property type="entry name" value="DEOXYHYPUSINE HYDROXYLASE"/>
    <property type="match status" value="1"/>
</dbReference>
<feature type="transmembrane region" description="Helical" evidence="2">
    <location>
        <begin position="93"/>
        <end position="113"/>
    </location>
</feature>
<gene>
    <name evidence="3" type="ORF">SOCE836_106170</name>
</gene>
<evidence type="ECO:0008006" key="5">
    <source>
        <dbReference type="Google" id="ProtNLM"/>
    </source>
</evidence>
<dbReference type="SMART" id="SM00567">
    <property type="entry name" value="EZ_HEAT"/>
    <property type="match status" value="7"/>
</dbReference>
<dbReference type="Proteomes" id="UP000295497">
    <property type="component" value="Chromosome"/>
</dbReference>
<protein>
    <recommendedName>
        <fullName evidence="5">HEAT repeat domain-containing protein</fullName>
    </recommendedName>
</protein>
<keyword evidence="2" id="KW-1133">Transmembrane helix</keyword>
<evidence type="ECO:0000313" key="3">
    <source>
        <dbReference type="EMBL" id="AUX38373.1"/>
    </source>
</evidence>
<name>A0A4P2R8B5_SORCE</name>
<organism evidence="3 4">
    <name type="scientific">Sorangium cellulosum</name>
    <name type="common">Polyangium cellulosum</name>
    <dbReference type="NCBI Taxonomy" id="56"/>
    <lineage>
        <taxon>Bacteria</taxon>
        <taxon>Pseudomonadati</taxon>
        <taxon>Myxococcota</taxon>
        <taxon>Polyangia</taxon>
        <taxon>Polyangiales</taxon>
        <taxon>Polyangiaceae</taxon>
        <taxon>Sorangium</taxon>
    </lineage>
</organism>
<dbReference type="RefSeq" id="WP_237244846.1">
    <property type="nucleotide sequence ID" value="NZ_CP012672.1"/>
</dbReference>
<evidence type="ECO:0000256" key="2">
    <source>
        <dbReference type="SAM" id="Phobius"/>
    </source>
</evidence>
<dbReference type="Gene3D" id="1.25.10.10">
    <property type="entry name" value="Leucine-rich Repeat Variant"/>
    <property type="match status" value="3"/>
</dbReference>